<organism evidence="1 2">
    <name type="scientific">Xenorhabdus santafensis</name>
    <dbReference type="NCBI Taxonomy" id="2582833"/>
    <lineage>
        <taxon>Bacteria</taxon>
        <taxon>Pseudomonadati</taxon>
        <taxon>Pseudomonadota</taxon>
        <taxon>Gammaproteobacteria</taxon>
        <taxon>Enterobacterales</taxon>
        <taxon>Morganellaceae</taxon>
        <taxon>Xenorhabdus</taxon>
    </lineage>
</organism>
<evidence type="ECO:0000313" key="1">
    <source>
        <dbReference type="EMBL" id="MDX7988290.1"/>
    </source>
</evidence>
<sequence>MNEDKKNDLRIWVGMSTLEIKLRTMADSSLIFANGMNMIAVDVFLEPTDKDGNAIKLPYDVILNNTYLLDYSSEEKLNKGIYSGGGFGWAYTNKPNDFTGVPIIKESTLKTSVVQSSDFEDNTDDNKQRITFYIYCSESEQNTIKNIAVMITAPGAVYSTAHGCEMDSHVQLKTLDKIEYKFSDAKTKKEAVNIKGDFPANVSVYQNNVYFSLNSNVIYGKCLITKLEADLPGLIGKAHQCYHSNDGHPTYFAHFLWDVGKEREVSIGESKWISLPVNFPLNIRINQHFGELCFSILTVTDYDFPKLQDKWYDAFIFTVYDQFGNKGVYGLIPNNNDDETKQEVYFAEA</sequence>
<reference evidence="2" key="1">
    <citation type="journal article" date="2024" name="Toxins">
        <title>Genome Sequence Analysis of Native Xenorhabdus Strains Isolated from Entomopathogenic Nematodes in Argentina.</title>
        <authorList>
            <person name="Palma L."/>
            <person name="Frizzo L."/>
            <person name="Kaiser S."/>
            <person name="Berry C."/>
            <person name="Caballero P."/>
            <person name="Bode H.B."/>
            <person name="Del Valle E.E."/>
        </authorList>
    </citation>
    <scope>NUCLEOTIDE SEQUENCE [LARGE SCALE GENOMIC DNA]</scope>
    <source>
        <strain evidence="2">12</strain>
    </source>
</reference>
<dbReference type="EMBL" id="VCDN01000048">
    <property type="protein sequence ID" value="MDX7988290.1"/>
    <property type="molecule type" value="Genomic_DNA"/>
</dbReference>
<evidence type="ECO:0008006" key="3">
    <source>
        <dbReference type="Google" id="ProtNLM"/>
    </source>
</evidence>
<keyword evidence="2" id="KW-1185">Reference proteome</keyword>
<protein>
    <recommendedName>
        <fullName evidence="3">DUF4842 domain-containing protein</fullName>
    </recommendedName>
</protein>
<gene>
    <name evidence="1" type="ORF">FE392_13265</name>
</gene>
<comment type="caution">
    <text evidence="1">The sequence shown here is derived from an EMBL/GenBank/DDBJ whole genome shotgun (WGS) entry which is preliminary data.</text>
</comment>
<dbReference type="Proteomes" id="UP001271890">
    <property type="component" value="Unassembled WGS sequence"/>
</dbReference>
<dbReference type="RefSeq" id="WP_319930693.1">
    <property type="nucleotide sequence ID" value="NZ_VCDN01000048.1"/>
</dbReference>
<evidence type="ECO:0000313" key="2">
    <source>
        <dbReference type="Proteomes" id="UP001271890"/>
    </source>
</evidence>
<accession>A0ABU4SBZ9</accession>
<proteinExistence type="predicted"/>
<name>A0ABU4SBZ9_9GAMM</name>